<reference evidence="2 3" key="1">
    <citation type="journal article" date="2019" name="Genome Biol. Evol.">
        <title>Nanopore Sequencing Significantly Improves Genome Assembly of the Protozoan Parasite Trypanosoma cruzi.</title>
        <authorList>
            <person name="Diaz-Viraque F."/>
            <person name="Pita S."/>
            <person name="Greif G."/>
            <person name="de Souza R.C.M."/>
            <person name="Iraola G."/>
            <person name="Robello C."/>
        </authorList>
    </citation>
    <scope>NUCLEOTIDE SEQUENCE [LARGE SCALE GENOMIC DNA]</scope>
    <source>
        <strain evidence="2 3">Berenice</strain>
    </source>
</reference>
<protein>
    <submittedName>
        <fullName evidence="2">Uncharacterized protein</fullName>
    </submittedName>
</protein>
<comment type="caution">
    <text evidence="2">The sequence shown here is derived from an EMBL/GenBank/DDBJ whole genome shotgun (WGS) entry which is preliminary data.</text>
</comment>
<dbReference type="EMBL" id="JABDHM010000058">
    <property type="protein sequence ID" value="KAF5220056.1"/>
    <property type="molecule type" value="Genomic_DNA"/>
</dbReference>
<organism evidence="2 3">
    <name type="scientific">Trypanosoma cruzi</name>
    <dbReference type="NCBI Taxonomy" id="5693"/>
    <lineage>
        <taxon>Eukaryota</taxon>
        <taxon>Discoba</taxon>
        <taxon>Euglenozoa</taxon>
        <taxon>Kinetoplastea</taxon>
        <taxon>Metakinetoplastina</taxon>
        <taxon>Trypanosomatida</taxon>
        <taxon>Trypanosomatidae</taxon>
        <taxon>Trypanosoma</taxon>
        <taxon>Schizotrypanum</taxon>
    </lineage>
</organism>
<gene>
    <name evidence="2" type="ORF">ECC02_006964</name>
</gene>
<proteinExistence type="predicted"/>
<dbReference type="VEuPathDB" id="TriTrypDB:ECC02_006964"/>
<feature type="region of interest" description="Disordered" evidence="1">
    <location>
        <begin position="1"/>
        <end position="31"/>
    </location>
</feature>
<evidence type="ECO:0000313" key="3">
    <source>
        <dbReference type="Proteomes" id="UP000583944"/>
    </source>
</evidence>
<name>A0A7J6Y0Y0_TRYCR</name>
<evidence type="ECO:0000313" key="2">
    <source>
        <dbReference type="EMBL" id="KAF5220056.1"/>
    </source>
</evidence>
<accession>A0A7J6Y0Y0</accession>
<evidence type="ECO:0000256" key="1">
    <source>
        <dbReference type="SAM" id="MobiDB-lite"/>
    </source>
</evidence>
<sequence length="204" mass="21855">MPSGPAQAGQHHQFSGVTGRHGFPQRRARGDAVGHLPNTSCSCHCWWKLVGAPGDGAVGTIGAGEGRHTTIFSEGHSIVWLTHRRRVALREEKEDCLSLATSGPVHFYSPKWIRLRMNPTARDCVDDLWKDTVLRSVTSTSDGKEMNLRNSAQHALLVKRAGIICGAMEVPVAGWAGGAFCGGVGQAVSAGMAVHRMAKGNQRP</sequence>
<dbReference type="Proteomes" id="UP000583944">
    <property type="component" value="Unassembled WGS sequence"/>
</dbReference>
<dbReference type="AlphaFoldDB" id="A0A7J6Y0Y0"/>